<feature type="transmembrane region" description="Helical" evidence="1">
    <location>
        <begin position="6"/>
        <end position="23"/>
    </location>
</feature>
<sequence length="50" mass="5238">MLPTIIVGVIFFGIVGIGIYKSIKAMRNNSCPGCSGGCTEQAKNSCDSKK</sequence>
<dbReference type="EMBL" id="WHNX01000008">
    <property type="protein sequence ID" value="MPW25566.1"/>
    <property type="molecule type" value="Genomic_DNA"/>
</dbReference>
<evidence type="ECO:0000256" key="1">
    <source>
        <dbReference type="SAM" id="Phobius"/>
    </source>
</evidence>
<comment type="caution">
    <text evidence="2">The sequence shown here is derived from an EMBL/GenBank/DDBJ whole genome shotgun (WGS) entry which is preliminary data.</text>
</comment>
<keyword evidence="1" id="KW-0472">Membrane</keyword>
<proteinExistence type="predicted"/>
<keyword evidence="1" id="KW-0812">Transmembrane</keyword>
<name>A0A6A7K860_9FIRM</name>
<dbReference type="RefSeq" id="WP_152803146.1">
    <property type="nucleotide sequence ID" value="NZ_WHNX01000008.1"/>
</dbReference>
<evidence type="ECO:0000313" key="2">
    <source>
        <dbReference type="EMBL" id="MPW25566.1"/>
    </source>
</evidence>
<keyword evidence="1" id="KW-1133">Transmembrane helix</keyword>
<dbReference type="AlphaFoldDB" id="A0A6A7K860"/>
<protein>
    <submittedName>
        <fullName evidence="2">FeoB-associated Cys-rich membrane protein</fullName>
    </submittedName>
</protein>
<reference evidence="2 3" key="1">
    <citation type="submission" date="2019-10" db="EMBL/GenBank/DDBJ databases">
        <title>Alkalibaculum tamaniensis sp.nov., a new alkaliphilic acetogen, isolated on methoxylated aromatics from a mud volcano.</title>
        <authorList>
            <person name="Khomyakova M.A."/>
            <person name="Merkel A.Y."/>
            <person name="Bonch-Osmolovskaya E.A."/>
            <person name="Slobodkin A.I."/>
        </authorList>
    </citation>
    <scope>NUCLEOTIDE SEQUENCE [LARGE SCALE GENOMIC DNA]</scope>
    <source>
        <strain evidence="2 3">M08DMB</strain>
    </source>
</reference>
<dbReference type="Proteomes" id="UP000440004">
    <property type="component" value="Unassembled WGS sequence"/>
</dbReference>
<dbReference type="Pfam" id="PF12669">
    <property type="entry name" value="FeoB_associated"/>
    <property type="match status" value="1"/>
</dbReference>
<organism evidence="2 3">
    <name type="scientific">Alkalibaculum sporogenes</name>
    <dbReference type="NCBI Taxonomy" id="2655001"/>
    <lineage>
        <taxon>Bacteria</taxon>
        <taxon>Bacillati</taxon>
        <taxon>Bacillota</taxon>
        <taxon>Clostridia</taxon>
        <taxon>Eubacteriales</taxon>
        <taxon>Eubacteriaceae</taxon>
        <taxon>Alkalibaculum</taxon>
    </lineage>
</organism>
<keyword evidence="3" id="KW-1185">Reference proteome</keyword>
<gene>
    <name evidence="2" type="ORF">GC105_07165</name>
</gene>
<accession>A0A6A7K860</accession>
<evidence type="ECO:0000313" key="3">
    <source>
        <dbReference type="Proteomes" id="UP000440004"/>
    </source>
</evidence>